<protein>
    <recommendedName>
        <fullName evidence="4">DUF3527 domain protein</fullName>
    </recommendedName>
</protein>
<feature type="compositionally biased region" description="Low complexity" evidence="1">
    <location>
        <begin position="126"/>
        <end position="137"/>
    </location>
</feature>
<feature type="region of interest" description="Disordered" evidence="1">
    <location>
        <begin position="260"/>
        <end position="399"/>
    </location>
</feature>
<dbReference type="PANTHER" id="PTHR31390:SF4">
    <property type="entry name" value="DUF3527 DOMAIN-CONTAINING PROTEIN"/>
    <property type="match status" value="1"/>
</dbReference>
<evidence type="ECO:0008006" key="4">
    <source>
        <dbReference type="Google" id="ProtNLM"/>
    </source>
</evidence>
<evidence type="ECO:0000313" key="2">
    <source>
        <dbReference type="EMBL" id="KAK4254905.1"/>
    </source>
</evidence>
<feature type="region of interest" description="Disordered" evidence="1">
    <location>
        <begin position="88"/>
        <end position="137"/>
    </location>
</feature>
<feature type="compositionally biased region" description="Polar residues" evidence="1">
    <location>
        <begin position="373"/>
        <end position="385"/>
    </location>
</feature>
<feature type="compositionally biased region" description="Basic residues" evidence="1">
    <location>
        <begin position="88"/>
        <end position="98"/>
    </location>
</feature>
<evidence type="ECO:0000313" key="3">
    <source>
        <dbReference type="Proteomes" id="UP001293593"/>
    </source>
</evidence>
<feature type="compositionally biased region" description="Basic and acidic residues" evidence="1">
    <location>
        <begin position="297"/>
        <end position="307"/>
    </location>
</feature>
<dbReference type="Pfam" id="PF12043">
    <property type="entry name" value="DUF3527"/>
    <property type="match status" value="2"/>
</dbReference>
<feature type="compositionally biased region" description="Polar residues" evidence="1">
    <location>
        <begin position="325"/>
        <end position="336"/>
    </location>
</feature>
<gene>
    <name evidence="2" type="ORF">QN277_007981</name>
</gene>
<feature type="compositionally biased region" description="Polar residues" evidence="1">
    <location>
        <begin position="344"/>
        <end position="363"/>
    </location>
</feature>
<feature type="region of interest" description="Disordered" evidence="1">
    <location>
        <begin position="414"/>
        <end position="433"/>
    </location>
</feature>
<dbReference type="InterPro" id="IPR021916">
    <property type="entry name" value="DUF3527"/>
</dbReference>
<feature type="compositionally biased region" description="Polar residues" evidence="1">
    <location>
        <begin position="271"/>
        <end position="296"/>
    </location>
</feature>
<accession>A0AAE1M6R3</accession>
<reference evidence="2" key="1">
    <citation type="submission" date="2023-10" db="EMBL/GenBank/DDBJ databases">
        <title>Chromosome-level genome of the transformable northern wattle, Acacia crassicarpa.</title>
        <authorList>
            <person name="Massaro I."/>
            <person name="Sinha N.R."/>
            <person name="Poethig S."/>
            <person name="Leichty A.R."/>
        </authorList>
    </citation>
    <scope>NUCLEOTIDE SEQUENCE</scope>
    <source>
        <strain evidence="2">Acra3RX</strain>
        <tissue evidence="2">Leaf</tissue>
    </source>
</reference>
<proteinExistence type="predicted"/>
<dbReference type="AlphaFoldDB" id="A0AAE1M6R3"/>
<dbReference type="Proteomes" id="UP001293593">
    <property type="component" value="Unassembled WGS sequence"/>
</dbReference>
<keyword evidence="3" id="KW-1185">Reference proteome</keyword>
<sequence>MSRNLYDRSKPKKTALSYADLQDVENCTLKSSRNQQKQLKFGGASEDDELVKYMTNLPGYLERGKNIHERVLNVGVLDWSRLEQWQHKHKHLPHKGKRTSTSTSDNNTSSSVPAEGSSGHSFNGRSPSASSQRLSRPSLQSYFRASTTQDFSLCGKTLGENDGNRHNLRGDLGNINAQSKLVRSDEYLSQNLDVRRLKAGSKKDLYPNISMKSKILPSDKKCDSRAKLEKGTQDSVLEKRMETLQGPDIKIVEQGIIRKNKPIDPPLPNKIPQNNHFGVSDTMTSFGQKSGTTKRTSFSEKSKELFPKDCNILPSCPLPDDTEANHSQAEGSSSLDAGNIRIPTATSSALLSSKMGTSPSRSTSAEERKQTGAAISSANGPSQGLGQKGKSEKSRSSSPFGRFGISIGYTSKGSSCKESLHVPHKSSMPAVRSSSETVRVSACSGISGSNTSVDGGRSRISPLRRLLDPLLKPKEANCRHSVELCQEDPGLVNNADVAYSHLQSGKELDRDRRVSCSSMNTCDFYSGKKHVSSSFRALLRIAVKNGHPLFTFAVDNDNNVLVAKVKTLSTSGKDDCCCIYTFFSFREVKKKNGNWMNQTGKGKSANYIHQVVAQMKITNSHLYDLTGPKCVDFSTVKEFVLFSVESKQGNGEASDYQPIDELAAIVLKIPKAFSFMSNLHQGSCCNDSPLVHATVVLPSGVHSLPSRGGPSSLIERWKSGGSCDCGGWDLGCKLKILENESRVCKGSKHSKAYFAEKFELFLQVNGQDHVPAFSLTPFTHGIYSVAFDSSLSPLQAFSICIALMDNKMPYELSGSRDSIEGKTSRETLSMQNDGIKVLRKLDIPASYISYPPLSPVGRV</sequence>
<name>A0AAE1M6R3_9FABA</name>
<dbReference type="EMBL" id="JAWXYG010000013">
    <property type="protein sequence ID" value="KAK4254905.1"/>
    <property type="molecule type" value="Genomic_DNA"/>
</dbReference>
<organism evidence="2 3">
    <name type="scientific">Acacia crassicarpa</name>
    <name type="common">northern wattle</name>
    <dbReference type="NCBI Taxonomy" id="499986"/>
    <lineage>
        <taxon>Eukaryota</taxon>
        <taxon>Viridiplantae</taxon>
        <taxon>Streptophyta</taxon>
        <taxon>Embryophyta</taxon>
        <taxon>Tracheophyta</taxon>
        <taxon>Spermatophyta</taxon>
        <taxon>Magnoliopsida</taxon>
        <taxon>eudicotyledons</taxon>
        <taxon>Gunneridae</taxon>
        <taxon>Pentapetalae</taxon>
        <taxon>rosids</taxon>
        <taxon>fabids</taxon>
        <taxon>Fabales</taxon>
        <taxon>Fabaceae</taxon>
        <taxon>Caesalpinioideae</taxon>
        <taxon>mimosoid clade</taxon>
        <taxon>Acacieae</taxon>
        <taxon>Acacia</taxon>
    </lineage>
</organism>
<comment type="caution">
    <text evidence="2">The sequence shown here is derived from an EMBL/GenBank/DDBJ whole genome shotgun (WGS) entry which is preliminary data.</text>
</comment>
<dbReference type="PANTHER" id="PTHR31390">
    <property type="entry name" value="EXPRESSED PROTEIN"/>
    <property type="match status" value="1"/>
</dbReference>
<evidence type="ECO:0000256" key="1">
    <source>
        <dbReference type="SAM" id="MobiDB-lite"/>
    </source>
</evidence>
<feature type="compositionally biased region" description="Low complexity" evidence="1">
    <location>
        <begin position="99"/>
        <end position="111"/>
    </location>
</feature>